<evidence type="ECO:0000256" key="6">
    <source>
        <dbReference type="SAM" id="Phobius"/>
    </source>
</evidence>
<keyword evidence="3 6" id="KW-0812">Transmembrane</keyword>
<evidence type="ECO:0000256" key="1">
    <source>
        <dbReference type="ARBA" id="ARBA00004211"/>
    </source>
</evidence>
<dbReference type="PANTHER" id="PTHR10809">
    <property type="entry name" value="VESICLE-ASSOCIATED MEMBRANE PROTEIN-ASSOCIATED PROTEIN"/>
    <property type="match status" value="1"/>
</dbReference>
<dbReference type="InterPro" id="IPR000535">
    <property type="entry name" value="MSP_dom"/>
</dbReference>
<dbReference type="PROSITE" id="PS50202">
    <property type="entry name" value="MSP"/>
    <property type="match status" value="1"/>
</dbReference>
<reference evidence="8" key="1">
    <citation type="submission" date="2020-12" db="EMBL/GenBank/DDBJ databases">
        <authorList>
            <person name="Iha C."/>
        </authorList>
    </citation>
    <scope>NUCLEOTIDE SEQUENCE</scope>
</reference>
<evidence type="ECO:0000256" key="2">
    <source>
        <dbReference type="ARBA" id="ARBA00008932"/>
    </source>
</evidence>
<evidence type="ECO:0000256" key="3">
    <source>
        <dbReference type="ARBA" id="ARBA00022692"/>
    </source>
</evidence>
<sequence>MDGVQVYPSELKFPFELGKELTTTMTLHNSGNRRLAFKVLTTNPDKYCVRPCMGVLEPRASLEAVVAMQAYTEVPRDLHDCEDRFLVQSRAATGDEWEVTEKTFPASWSGELRETRLPVWLELPDEDNPSLMSLAMEAAGSANDEIGKMFDEDLDSEDGDDEDGDELVKTGEELKRFFAANEEFASVAKDVLMEHLDKIMKEREALKKQVVVLSPRGGWVASRVLRAGPRRWWELGVGWPAVLAVVGSFLLGRLTA</sequence>
<dbReference type="Pfam" id="PF00635">
    <property type="entry name" value="Motile_Sperm"/>
    <property type="match status" value="1"/>
</dbReference>
<dbReference type="GO" id="GO:0090158">
    <property type="term" value="P:endoplasmic reticulum membrane organization"/>
    <property type="evidence" value="ECO:0007669"/>
    <property type="project" value="TreeGrafter"/>
</dbReference>
<dbReference type="AlphaFoldDB" id="A0A8S1IXQ3"/>
<dbReference type="PANTHER" id="PTHR10809:SF6">
    <property type="entry name" value="AT11025P-RELATED"/>
    <property type="match status" value="1"/>
</dbReference>
<evidence type="ECO:0000259" key="7">
    <source>
        <dbReference type="PROSITE" id="PS50202"/>
    </source>
</evidence>
<comment type="similarity">
    <text evidence="2">Belongs to the VAMP-associated protein (VAP) (TC 9.B.17) family.</text>
</comment>
<dbReference type="GO" id="GO:0061817">
    <property type="term" value="P:endoplasmic reticulum-plasma membrane tethering"/>
    <property type="evidence" value="ECO:0007669"/>
    <property type="project" value="TreeGrafter"/>
</dbReference>
<keyword evidence="5 6" id="KW-0472">Membrane</keyword>
<dbReference type="InterPro" id="IPR013783">
    <property type="entry name" value="Ig-like_fold"/>
</dbReference>
<feature type="domain" description="MSP" evidence="7">
    <location>
        <begin position="3"/>
        <end position="122"/>
    </location>
</feature>
<dbReference type="Proteomes" id="UP000708148">
    <property type="component" value="Unassembled WGS sequence"/>
</dbReference>
<evidence type="ECO:0000256" key="4">
    <source>
        <dbReference type="ARBA" id="ARBA00022989"/>
    </source>
</evidence>
<organism evidence="8 9">
    <name type="scientific">Ostreobium quekettii</name>
    <dbReference type="NCBI Taxonomy" id="121088"/>
    <lineage>
        <taxon>Eukaryota</taxon>
        <taxon>Viridiplantae</taxon>
        <taxon>Chlorophyta</taxon>
        <taxon>core chlorophytes</taxon>
        <taxon>Ulvophyceae</taxon>
        <taxon>TCBD clade</taxon>
        <taxon>Bryopsidales</taxon>
        <taxon>Ostreobineae</taxon>
        <taxon>Ostreobiaceae</taxon>
        <taxon>Ostreobium</taxon>
    </lineage>
</organism>
<evidence type="ECO:0000313" key="8">
    <source>
        <dbReference type="EMBL" id="CAD7695963.1"/>
    </source>
</evidence>
<evidence type="ECO:0000256" key="5">
    <source>
        <dbReference type="ARBA" id="ARBA00023136"/>
    </source>
</evidence>
<dbReference type="InterPro" id="IPR016763">
    <property type="entry name" value="VAP"/>
</dbReference>
<protein>
    <recommendedName>
        <fullName evidence="7">MSP domain-containing protein</fullName>
    </recommendedName>
</protein>
<feature type="transmembrane region" description="Helical" evidence="6">
    <location>
        <begin position="232"/>
        <end position="251"/>
    </location>
</feature>
<accession>A0A8S1IXQ3</accession>
<keyword evidence="4 6" id="KW-1133">Transmembrane helix</keyword>
<dbReference type="SUPFAM" id="SSF49354">
    <property type="entry name" value="PapD-like"/>
    <property type="match status" value="1"/>
</dbReference>
<comment type="subcellular location">
    <subcellularLocation>
        <location evidence="1">Membrane</location>
        <topology evidence="1">Single-pass type IV membrane protein</topology>
    </subcellularLocation>
</comment>
<dbReference type="InterPro" id="IPR008962">
    <property type="entry name" value="PapD-like_sf"/>
</dbReference>
<dbReference type="OrthoDB" id="264603at2759"/>
<name>A0A8S1IXQ3_9CHLO</name>
<keyword evidence="9" id="KW-1185">Reference proteome</keyword>
<dbReference type="GO" id="GO:0005789">
    <property type="term" value="C:endoplasmic reticulum membrane"/>
    <property type="evidence" value="ECO:0007669"/>
    <property type="project" value="InterPro"/>
</dbReference>
<comment type="caution">
    <text evidence="8">The sequence shown here is derived from an EMBL/GenBank/DDBJ whole genome shotgun (WGS) entry which is preliminary data.</text>
</comment>
<evidence type="ECO:0000313" key="9">
    <source>
        <dbReference type="Proteomes" id="UP000708148"/>
    </source>
</evidence>
<gene>
    <name evidence="8" type="ORF">OSTQU699_LOCUS1323</name>
</gene>
<dbReference type="EMBL" id="CAJHUC010000412">
    <property type="protein sequence ID" value="CAD7695963.1"/>
    <property type="molecule type" value="Genomic_DNA"/>
</dbReference>
<dbReference type="GO" id="GO:0005886">
    <property type="term" value="C:plasma membrane"/>
    <property type="evidence" value="ECO:0007669"/>
    <property type="project" value="TreeGrafter"/>
</dbReference>
<proteinExistence type="inferred from homology"/>
<dbReference type="Gene3D" id="2.60.40.10">
    <property type="entry name" value="Immunoglobulins"/>
    <property type="match status" value="1"/>
</dbReference>